<evidence type="ECO:0000259" key="3">
    <source>
        <dbReference type="PROSITE" id="PS50853"/>
    </source>
</evidence>
<evidence type="ECO:0000313" key="4">
    <source>
        <dbReference type="EMBL" id="GAA0539623.1"/>
    </source>
</evidence>
<evidence type="ECO:0000313" key="7">
    <source>
        <dbReference type="Proteomes" id="UP001567571"/>
    </source>
</evidence>
<name>A0AAV3SS55_9EURY</name>
<reference evidence="4" key="2">
    <citation type="submission" date="2023-12" db="EMBL/GenBank/DDBJ databases">
        <authorList>
            <person name="Sun Q."/>
            <person name="Inoue M."/>
        </authorList>
    </citation>
    <scope>NUCLEOTIDE SEQUENCE</scope>
    <source>
        <strain evidence="4">JCM 14265</strain>
    </source>
</reference>
<gene>
    <name evidence="5" type="ORF">ABNG02_15735</name>
    <name evidence="4" type="ORF">GCM10008994_13410</name>
</gene>
<dbReference type="Proteomes" id="UP001567571">
    <property type="component" value="Unassembled WGS sequence"/>
</dbReference>
<dbReference type="InterPro" id="IPR013783">
    <property type="entry name" value="Ig-like_fold"/>
</dbReference>
<feature type="region of interest" description="Disordered" evidence="2">
    <location>
        <begin position="98"/>
        <end position="206"/>
    </location>
</feature>
<organism evidence="4 6">
    <name type="scientific">Halorubrum ejinorense</name>
    <dbReference type="NCBI Taxonomy" id="425309"/>
    <lineage>
        <taxon>Archaea</taxon>
        <taxon>Methanobacteriati</taxon>
        <taxon>Methanobacteriota</taxon>
        <taxon>Stenosarchaea group</taxon>
        <taxon>Halobacteria</taxon>
        <taxon>Halobacteriales</taxon>
        <taxon>Haloferacaceae</taxon>
        <taxon>Halorubrum</taxon>
    </lineage>
</organism>
<dbReference type="Proteomes" id="UP001501425">
    <property type="component" value="Unassembled WGS sequence"/>
</dbReference>
<dbReference type="SMART" id="SM00060">
    <property type="entry name" value="FN3"/>
    <property type="match status" value="3"/>
</dbReference>
<dbReference type="EMBL" id="BAAADQ010000005">
    <property type="protein sequence ID" value="GAA0539623.1"/>
    <property type="molecule type" value="Genomic_DNA"/>
</dbReference>
<feature type="compositionally biased region" description="Polar residues" evidence="2">
    <location>
        <begin position="195"/>
        <end position="206"/>
    </location>
</feature>
<feature type="compositionally biased region" description="Gly residues" evidence="2">
    <location>
        <begin position="131"/>
        <end position="144"/>
    </location>
</feature>
<keyword evidence="1" id="KW-0677">Repeat</keyword>
<sequence length="571" mass="57781">MASQTFTADGTFTVPSNVNEVTIECRGGQGNGPFGFLRGTGGVVKGTLNVSPGNTLYVRINDDGGLGAGGGGDGGGSADVRFGGTGLNDRIAVGAGAGAQGGGGQAASGGDGGADTGQDGGAANNASETAGSGGTQTSGGGGGFNAESGSFGSGGDGYIEGGGGGGGWYGGGGGSENSGDGGGGGGGSNYDDGLTTVQTNQRGGSTSQEVIISYTQAPEPPNNLTQSVTGDDTIDLTWTENTSAGDPADYDIQVSEDGGSYTQVANVSSATMTYSYSASPSTNSHRFRVRANNSAGASDWSYTDTVYTDPRSLTVDAVRESEIDLSWTGVRDAVEYEVLRAESSGSVVSDYAPVGTAAGVSYTDAGLENGEAYYYRVRAVYSGTDSQPTNEDSGTTTLPDPTLDAIDDTVLRELTLEYTLPDNSTDGTMTIERSDDGGSTWSTIATVSDLALTLYTDAGLPDGEQYTYRLTRSTDHASAQSGTATAVTVLPAPTNLAHPAVGDATVEYAWSATHNNGSTRVEYREAGASAWQTYATVSNTTESETVDGLLNGEAYESRVVAQTTHAETEDQ</sequence>
<dbReference type="CDD" id="cd00063">
    <property type="entry name" value="FN3"/>
    <property type="match status" value="3"/>
</dbReference>
<dbReference type="SUPFAM" id="SSF49265">
    <property type="entry name" value="Fibronectin type III"/>
    <property type="match status" value="3"/>
</dbReference>
<dbReference type="RefSeq" id="WP_343777711.1">
    <property type="nucleotide sequence ID" value="NZ_BAAADQ010000005.1"/>
</dbReference>
<evidence type="ECO:0000256" key="1">
    <source>
        <dbReference type="ARBA" id="ARBA00022737"/>
    </source>
</evidence>
<keyword evidence="7" id="KW-1185">Reference proteome</keyword>
<dbReference type="AlphaFoldDB" id="A0AAV3SS55"/>
<dbReference type="EMBL" id="JBEDNW010000010">
    <property type="protein sequence ID" value="MEZ3168765.1"/>
    <property type="molecule type" value="Genomic_DNA"/>
</dbReference>
<feature type="compositionally biased region" description="Gly residues" evidence="2">
    <location>
        <begin position="151"/>
        <end position="188"/>
    </location>
</feature>
<dbReference type="PROSITE" id="PS50853">
    <property type="entry name" value="FN3"/>
    <property type="match status" value="1"/>
</dbReference>
<proteinExistence type="predicted"/>
<comment type="caution">
    <text evidence="4">The sequence shown here is derived from an EMBL/GenBank/DDBJ whole genome shotgun (WGS) entry which is preliminary data.</text>
</comment>
<reference evidence="4" key="1">
    <citation type="journal article" date="2014" name="Int. J. Syst. Evol. Microbiol.">
        <title>Complete genome sequence of Corynebacterium casei LMG S-19264T (=DSM 44701T), isolated from a smear-ripened cheese.</title>
        <authorList>
            <consortium name="US DOE Joint Genome Institute (JGI-PGF)"/>
            <person name="Walter F."/>
            <person name="Albersmeier A."/>
            <person name="Kalinowski J."/>
            <person name="Ruckert C."/>
        </authorList>
    </citation>
    <scope>NUCLEOTIDE SEQUENCE</scope>
    <source>
        <strain evidence="4">JCM 14265</strain>
    </source>
</reference>
<reference evidence="5 7" key="3">
    <citation type="submission" date="2024-06" db="EMBL/GenBank/DDBJ databases">
        <title>Halorubrum miltondacostae sp. nov., a potential PHA producer isolated from an inland solar saltern in Rio Maior, Portugal.</title>
        <authorList>
            <person name="Albuquerque L."/>
            <person name="Viver T."/>
            <person name="Barroso C."/>
            <person name="Claudino R."/>
            <person name="Galvan M."/>
            <person name="Simoes G."/>
            <person name="Lobo Da Cunha A."/>
            <person name="Egas C."/>
        </authorList>
    </citation>
    <scope>NUCLEOTIDE SEQUENCE [LARGE SCALE GENOMIC DNA]</scope>
    <source>
        <strain evidence="5 7">DSM 18646</strain>
    </source>
</reference>
<evidence type="ECO:0000256" key="2">
    <source>
        <dbReference type="SAM" id="MobiDB-lite"/>
    </source>
</evidence>
<dbReference type="InterPro" id="IPR036116">
    <property type="entry name" value="FN3_sf"/>
</dbReference>
<dbReference type="InterPro" id="IPR003961">
    <property type="entry name" value="FN3_dom"/>
</dbReference>
<dbReference type="PANTHER" id="PTHR13817:SF166">
    <property type="entry name" value="NEURONAL IGCAM-RELATED"/>
    <property type="match status" value="1"/>
</dbReference>
<dbReference type="PANTHER" id="PTHR13817">
    <property type="entry name" value="TITIN"/>
    <property type="match status" value="1"/>
</dbReference>
<evidence type="ECO:0000313" key="5">
    <source>
        <dbReference type="EMBL" id="MEZ3168765.1"/>
    </source>
</evidence>
<evidence type="ECO:0000313" key="6">
    <source>
        <dbReference type="Proteomes" id="UP001501425"/>
    </source>
</evidence>
<dbReference type="Gene3D" id="2.60.40.10">
    <property type="entry name" value="Immunoglobulins"/>
    <property type="match status" value="4"/>
</dbReference>
<dbReference type="Pfam" id="PF00041">
    <property type="entry name" value="fn3"/>
    <property type="match status" value="1"/>
</dbReference>
<feature type="compositionally biased region" description="Gly residues" evidence="2">
    <location>
        <begin position="98"/>
        <end position="120"/>
    </location>
</feature>
<protein>
    <submittedName>
        <fullName evidence="5">Fibronectin type III domain-containing protein</fullName>
    </submittedName>
</protein>
<dbReference type="InterPro" id="IPR050964">
    <property type="entry name" value="Striated_Muscle_Regulatory"/>
</dbReference>
<accession>A0AAV3SS55</accession>
<feature type="domain" description="Fibronectin type-III" evidence="3">
    <location>
        <begin position="220"/>
        <end position="311"/>
    </location>
</feature>